<organism evidence="3 4">
    <name type="scientific">Flavonifractor plautii 1_3_50AFAA</name>
    <dbReference type="NCBI Taxonomy" id="742738"/>
    <lineage>
        <taxon>Bacteria</taxon>
        <taxon>Bacillati</taxon>
        <taxon>Bacillota</taxon>
        <taxon>Clostridia</taxon>
        <taxon>Eubacteriales</taxon>
        <taxon>Oscillospiraceae</taxon>
        <taxon>Flavonifractor</taxon>
    </lineage>
</organism>
<accession>A0A096CI93</accession>
<evidence type="ECO:0000256" key="1">
    <source>
        <dbReference type="SAM" id="SignalP"/>
    </source>
</evidence>
<proteinExistence type="predicted"/>
<keyword evidence="4" id="KW-1185">Reference proteome</keyword>
<feature type="signal peptide" evidence="1">
    <location>
        <begin position="1"/>
        <end position="23"/>
    </location>
</feature>
<dbReference type="SUPFAM" id="SSF55383">
    <property type="entry name" value="Copper amine oxidase, domain N"/>
    <property type="match status" value="1"/>
</dbReference>
<keyword evidence="1" id="KW-0732">Signal</keyword>
<dbReference type="Gene3D" id="3.30.457.10">
    <property type="entry name" value="Copper amine oxidase-like, N-terminal domain"/>
    <property type="match status" value="1"/>
</dbReference>
<reference evidence="3 4" key="1">
    <citation type="submission" date="2011-08" db="EMBL/GenBank/DDBJ databases">
        <title>The Genome Sequence of Clostridium orbiscindens 1_3_50AFAA.</title>
        <authorList>
            <consortium name="The Broad Institute Genome Sequencing Platform"/>
            <person name="Earl A."/>
            <person name="Ward D."/>
            <person name="Feldgarden M."/>
            <person name="Gevers D."/>
            <person name="Daigneault M."/>
            <person name="Strauss J."/>
            <person name="Allen-Vercoe E."/>
            <person name="Young S.K."/>
            <person name="Zeng Q."/>
            <person name="Gargeya S."/>
            <person name="Fitzgerald M."/>
            <person name="Haas B."/>
            <person name="Abouelleil A."/>
            <person name="Alvarado L."/>
            <person name="Arachchi H.M."/>
            <person name="Berlin A."/>
            <person name="Brown A."/>
            <person name="Chapman S.B."/>
            <person name="Chen Z."/>
            <person name="Dunbar C."/>
            <person name="Freedman E."/>
            <person name="Gearin G."/>
            <person name="Gellesch M."/>
            <person name="Goldberg J."/>
            <person name="Griggs A."/>
            <person name="Gujja S."/>
            <person name="Heiman D."/>
            <person name="Howarth C."/>
            <person name="Larson L."/>
            <person name="Lui A."/>
            <person name="MacDonald P.J.P."/>
            <person name="Montmayeur A."/>
            <person name="Murphy C."/>
            <person name="Neiman D."/>
            <person name="Pearson M."/>
            <person name="Priest M."/>
            <person name="Roberts A."/>
            <person name="Saif S."/>
            <person name="Shea T."/>
            <person name="Shenoy N."/>
            <person name="Sisk P."/>
            <person name="Stolte C."/>
            <person name="Sykes S."/>
            <person name="Wortman J."/>
            <person name="Nusbaum C."/>
            <person name="Birren B."/>
        </authorList>
    </citation>
    <scope>NUCLEOTIDE SEQUENCE [LARGE SCALE GENOMIC DNA]</scope>
    <source>
        <strain evidence="3 4">1_3_50AFAA</strain>
    </source>
</reference>
<dbReference type="Proteomes" id="UP000029585">
    <property type="component" value="Unassembled WGS sequence"/>
</dbReference>
<dbReference type="Pfam" id="PF07833">
    <property type="entry name" value="Cu_amine_oxidN1"/>
    <property type="match status" value="1"/>
</dbReference>
<sequence length="342" mass="36514">MKRFLSILLALALALTLGIPALAAEHQAGDTYIRILGSSGARTVGVRTTYGVYRQTADGAVYRDDRYEFVYTDDGVSWVSAGAAESSLGSGMYDGTQFLAGPFGSERPTWCSADGGHWTALAPEEQDTASAIQRGRSSLNGLTFTLRGGRELWVTDGQGRAVELTADFTSFLASYDMADVQAYPVPQGIRVEVYSRYGYETGASHTYPAAELKQRLAAAQPELLRVTVEGKPVTFPISLYQVSGCTMAPLRQMAQALGYTFDYDGSSGTAVCARGTDTISVRAASTQATVNGKTTNWLAVPAELRGGIFCVPVRFFAEAAGADVTWDAAGQTFYLTTAIQEG</sequence>
<dbReference type="AlphaFoldDB" id="A0A096CI93"/>
<dbReference type="HOGENOM" id="CLU_859713_0_0_9"/>
<dbReference type="eggNOG" id="COG0265">
    <property type="taxonomic scope" value="Bacteria"/>
</dbReference>
<feature type="domain" description="Copper amine oxidase-like N-terminal" evidence="2">
    <location>
        <begin position="227"/>
        <end position="334"/>
    </location>
</feature>
<name>A0A096CI93_FLAPL</name>
<gene>
    <name evidence="3" type="ORF">HMPREF9460_02711</name>
</gene>
<dbReference type="EMBL" id="ADLO01000084">
    <property type="protein sequence ID" value="KGF54552.1"/>
    <property type="molecule type" value="Genomic_DNA"/>
</dbReference>
<dbReference type="RefSeq" id="WP_044941902.1">
    <property type="nucleotide sequence ID" value="NZ_KN174164.1"/>
</dbReference>
<protein>
    <recommendedName>
        <fullName evidence="2">Copper amine oxidase-like N-terminal domain-containing protein</fullName>
    </recommendedName>
</protein>
<dbReference type="InterPro" id="IPR012854">
    <property type="entry name" value="Cu_amine_oxidase-like_N"/>
</dbReference>
<evidence type="ECO:0000313" key="3">
    <source>
        <dbReference type="EMBL" id="KGF54552.1"/>
    </source>
</evidence>
<dbReference type="PATRIC" id="fig|742738.3.peg.2787"/>
<evidence type="ECO:0000313" key="4">
    <source>
        <dbReference type="Proteomes" id="UP000029585"/>
    </source>
</evidence>
<dbReference type="InterPro" id="IPR036582">
    <property type="entry name" value="Mao_N_sf"/>
</dbReference>
<evidence type="ECO:0000259" key="2">
    <source>
        <dbReference type="Pfam" id="PF07833"/>
    </source>
</evidence>
<feature type="chain" id="PRO_5001925337" description="Copper amine oxidase-like N-terminal domain-containing protein" evidence="1">
    <location>
        <begin position="24"/>
        <end position="342"/>
    </location>
</feature>
<comment type="caution">
    <text evidence="3">The sequence shown here is derived from an EMBL/GenBank/DDBJ whole genome shotgun (WGS) entry which is preliminary data.</text>
</comment>